<dbReference type="EMBL" id="CP001472">
    <property type="protein sequence ID" value="ACO33742.1"/>
    <property type="molecule type" value="Genomic_DNA"/>
</dbReference>
<evidence type="ECO:0000313" key="2">
    <source>
        <dbReference type="Proteomes" id="UP000002207"/>
    </source>
</evidence>
<gene>
    <name evidence="1" type="ordered locus">ACP_1573</name>
</gene>
<sequence>MPEHKRQEPMDSSVRSERLTRSCHLARVENFALRQYFKASVGMFNV</sequence>
<protein>
    <submittedName>
        <fullName evidence="1">Uncharacterized protein</fullName>
    </submittedName>
</protein>
<name>C1F6R5_ACIC5</name>
<accession>C1F6R5</accession>
<dbReference type="HOGENOM" id="CLU_3178933_0_0_0"/>
<keyword evidence="2" id="KW-1185">Reference proteome</keyword>
<reference evidence="1 2" key="1">
    <citation type="journal article" date="2009" name="Appl. Environ. Microbiol.">
        <title>Three genomes from the phylum Acidobacteria provide insight into the lifestyles of these microorganisms in soils.</title>
        <authorList>
            <person name="Ward N.L."/>
            <person name="Challacombe J.F."/>
            <person name="Janssen P.H."/>
            <person name="Henrissat B."/>
            <person name="Coutinho P.M."/>
            <person name="Wu M."/>
            <person name="Xie G."/>
            <person name="Haft D.H."/>
            <person name="Sait M."/>
            <person name="Badger J."/>
            <person name="Barabote R.D."/>
            <person name="Bradley B."/>
            <person name="Brettin T.S."/>
            <person name="Brinkac L.M."/>
            <person name="Bruce D."/>
            <person name="Creasy T."/>
            <person name="Daugherty S.C."/>
            <person name="Davidsen T.M."/>
            <person name="DeBoy R.T."/>
            <person name="Detter J.C."/>
            <person name="Dodson R.J."/>
            <person name="Durkin A.S."/>
            <person name="Ganapathy A."/>
            <person name="Gwinn-Giglio M."/>
            <person name="Han C.S."/>
            <person name="Khouri H."/>
            <person name="Kiss H."/>
            <person name="Kothari S.P."/>
            <person name="Madupu R."/>
            <person name="Nelson K.E."/>
            <person name="Nelson W.C."/>
            <person name="Paulsen I."/>
            <person name="Penn K."/>
            <person name="Ren Q."/>
            <person name="Rosovitz M.J."/>
            <person name="Selengut J.D."/>
            <person name="Shrivastava S."/>
            <person name="Sullivan S.A."/>
            <person name="Tapia R."/>
            <person name="Thompson L.S."/>
            <person name="Watkins K.L."/>
            <person name="Yang Q."/>
            <person name="Yu C."/>
            <person name="Zafar N."/>
            <person name="Zhou L."/>
            <person name="Kuske C.R."/>
        </authorList>
    </citation>
    <scope>NUCLEOTIDE SEQUENCE [LARGE SCALE GENOMIC DNA]</scope>
    <source>
        <strain evidence="2">ATCC 51196 / DSM 11244 / BCRC 80197 / JCM 7670 / NBRC 15755 / NCIMB 13165 / 161</strain>
    </source>
</reference>
<evidence type="ECO:0000313" key="1">
    <source>
        <dbReference type="EMBL" id="ACO33742.1"/>
    </source>
</evidence>
<proteinExistence type="predicted"/>
<dbReference type="AlphaFoldDB" id="C1F6R5"/>
<dbReference type="KEGG" id="aca:ACP_1573"/>
<dbReference type="InParanoid" id="C1F6R5"/>
<organism evidence="1 2">
    <name type="scientific">Acidobacterium capsulatum (strain ATCC 51196 / DSM 11244 / BCRC 80197 / JCM 7670 / NBRC 15755 / NCIMB 13165 / 161)</name>
    <dbReference type="NCBI Taxonomy" id="240015"/>
    <lineage>
        <taxon>Bacteria</taxon>
        <taxon>Pseudomonadati</taxon>
        <taxon>Acidobacteriota</taxon>
        <taxon>Terriglobia</taxon>
        <taxon>Terriglobales</taxon>
        <taxon>Acidobacteriaceae</taxon>
        <taxon>Acidobacterium</taxon>
    </lineage>
</organism>
<dbReference type="Proteomes" id="UP000002207">
    <property type="component" value="Chromosome"/>
</dbReference>